<evidence type="ECO:0000313" key="1">
    <source>
        <dbReference type="EMBL" id="GGG74907.1"/>
    </source>
</evidence>
<dbReference type="InterPro" id="IPR003749">
    <property type="entry name" value="ThiS/MoaD-like"/>
</dbReference>
<reference evidence="1" key="2">
    <citation type="submission" date="2020-09" db="EMBL/GenBank/DDBJ databases">
        <authorList>
            <person name="Sun Q."/>
            <person name="Zhou Y."/>
        </authorList>
    </citation>
    <scope>NUCLEOTIDE SEQUENCE</scope>
    <source>
        <strain evidence="1">CGMCC 1.12195</strain>
    </source>
</reference>
<organism evidence="1 2">
    <name type="scientific">Parapedobacter pyrenivorans</name>
    <dbReference type="NCBI Taxonomy" id="1305674"/>
    <lineage>
        <taxon>Bacteria</taxon>
        <taxon>Pseudomonadati</taxon>
        <taxon>Bacteroidota</taxon>
        <taxon>Sphingobacteriia</taxon>
        <taxon>Sphingobacteriales</taxon>
        <taxon>Sphingobacteriaceae</taxon>
        <taxon>Parapedobacter</taxon>
    </lineage>
</organism>
<comment type="caution">
    <text evidence="1">The sequence shown here is derived from an EMBL/GenBank/DDBJ whole genome shotgun (WGS) entry which is preliminary data.</text>
</comment>
<evidence type="ECO:0008006" key="3">
    <source>
        <dbReference type="Google" id="ProtNLM"/>
    </source>
</evidence>
<dbReference type="Gene3D" id="3.10.20.30">
    <property type="match status" value="1"/>
</dbReference>
<proteinExistence type="predicted"/>
<dbReference type="AlphaFoldDB" id="A0A917M4I2"/>
<dbReference type="InterPro" id="IPR012675">
    <property type="entry name" value="Beta-grasp_dom_sf"/>
</dbReference>
<accession>A0A917M4I2</accession>
<reference evidence="1" key="1">
    <citation type="journal article" date="2014" name="Int. J. Syst. Evol. Microbiol.">
        <title>Complete genome sequence of Corynebacterium casei LMG S-19264T (=DSM 44701T), isolated from a smear-ripened cheese.</title>
        <authorList>
            <consortium name="US DOE Joint Genome Institute (JGI-PGF)"/>
            <person name="Walter F."/>
            <person name="Albersmeier A."/>
            <person name="Kalinowski J."/>
            <person name="Ruckert C."/>
        </authorList>
    </citation>
    <scope>NUCLEOTIDE SEQUENCE</scope>
    <source>
        <strain evidence="1">CGMCC 1.12195</strain>
    </source>
</reference>
<sequence>MKVKILTFGSLTEVLEREFYAEAPDTSRLVALLTSKHAALDGRKFLIAINDTIVKENTMFKANDVVALMPPYSGG</sequence>
<dbReference type="RefSeq" id="WP_188504179.1">
    <property type="nucleotide sequence ID" value="NZ_BMER01000001.1"/>
</dbReference>
<evidence type="ECO:0000313" key="2">
    <source>
        <dbReference type="Proteomes" id="UP000660862"/>
    </source>
</evidence>
<protein>
    <recommendedName>
        <fullName evidence="3">Molybdopterin synthase sulfur carrier subunit</fullName>
    </recommendedName>
</protein>
<dbReference type="Proteomes" id="UP000660862">
    <property type="component" value="Unassembled WGS sequence"/>
</dbReference>
<name>A0A917M4I2_9SPHI</name>
<gene>
    <name evidence="1" type="ORF">GCM10007415_03060</name>
</gene>
<keyword evidence="2" id="KW-1185">Reference proteome</keyword>
<dbReference type="InterPro" id="IPR016155">
    <property type="entry name" value="Mopterin_synth/thiamin_S_b"/>
</dbReference>
<dbReference type="EMBL" id="BMER01000001">
    <property type="protein sequence ID" value="GGG74907.1"/>
    <property type="molecule type" value="Genomic_DNA"/>
</dbReference>
<dbReference type="Pfam" id="PF02597">
    <property type="entry name" value="ThiS"/>
    <property type="match status" value="1"/>
</dbReference>
<dbReference type="SUPFAM" id="SSF54285">
    <property type="entry name" value="MoaD/ThiS"/>
    <property type="match status" value="1"/>
</dbReference>